<keyword evidence="5" id="KW-0808">Transferase</keyword>
<dbReference type="UniPathway" id="UPA00196"/>
<dbReference type="OrthoDB" id="272139at2759"/>
<dbReference type="STRING" id="763407.A0A162TT67"/>
<protein>
    <submittedName>
        <fullName evidence="12">Uncharacterized protein</fullName>
    </submittedName>
</protein>
<dbReference type="AlphaFoldDB" id="A0A162TT67"/>
<feature type="transmembrane region" description="Helical" evidence="11">
    <location>
        <begin position="6"/>
        <end position="24"/>
    </location>
</feature>
<keyword evidence="8 11" id="KW-1133">Transmembrane helix</keyword>
<dbReference type="CDD" id="cd16023">
    <property type="entry name" value="GPI_EPT_3"/>
    <property type="match status" value="1"/>
</dbReference>
<feature type="non-terminal residue" evidence="12">
    <location>
        <position position="347"/>
    </location>
</feature>
<evidence type="ECO:0000256" key="2">
    <source>
        <dbReference type="ARBA" id="ARBA00004687"/>
    </source>
</evidence>
<reference evidence="13" key="1">
    <citation type="submission" date="2015-06" db="EMBL/GenBank/DDBJ databases">
        <title>Expansion of signal transduction pathways in fungi by whole-genome duplication.</title>
        <authorList>
            <consortium name="DOE Joint Genome Institute"/>
            <person name="Corrochano L.M."/>
            <person name="Kuo A."/>
            <person name="Marcet-Houben M."/>
            <person name="Polaino S."/>
            <person name="Salamov A."/>
            <person name="Villalobos J.M."/>
            <person name="Alvarez M.I."/>
            <person name="Avalos J."/>
            <person name="Benito E.P."/>
            <person name="Benoit I."/>
            <person name="Burger G."/>
            <person name="Camino L.P."/>
            <person name="Canovas D."/>
            <person name="Cerda-Olmedo E."/>
            <person name="Cheng J.-F."/>
            <person name="Dominguez A."/>
            <person name="Elias M."/>
            <person name="Eslava A.P."/>
            <person name="Glaser F."/>
            <person name="Grimwood J."/>
            <person name="Gutierrez G."/>
            <person name="Heitman J."/>
            <person name="Henrissat B."/>
            <person name="Iturriaga E.A."/>
            <person name="Lang B.F."/>
            <person name="Lavin J.L."/>
            <person name="Lee S."/>
            <person name="Li W."/>
            <person name="Lindquist E."/>
            <person name="Lopez-Garcia S."/>
            <person name="Luque E.M."/>
            <person name="Marcos A.T."/>
            <person name="Martin J."/>
            <person name="McCluskey K."/>
            <person name="Medina H.R."/>
            <person name="Miralles-Duran A."/>
            <person name="Miyazaki A."/>
            <person name="Munoz-Torres E."/>
            <person name="Oguiza J.A."/>
            <person name="Ohm R."/>
            <person name="Olmedo M."/>
            <person name="Orejas M."/>
            <person name="Ortiz-Castellanos L."/>
            <person name="Pisabarro A.G."/>
            <person name="Rodriguez-Romero J."/>
            <person name="Ruiz-Herrera J."/>
            <person name="Ruiz-Vazquez R."/>
            <person name="Sanz C."/>
            <person name="Schackwitz W."/>
            <person name="Schmutz J."/>
            <person name="Shahriari M."/>
            <person name="Shelest E."/>
            <person name="Silva-Franco F."/>
            <person name="Soanes D."/>
            <person name="Syed K."/>
            <person name="Tagua V.G."/>
            <person name="Talbot N.J."/>
            <person name="Thon M."/>
            <person name="De vries R.P."/>
            <person name="Wiebenga A."/>
            <person name="Yadav J.S."/>
            <person name="Braun E.L."/>
            <person name="Baker S."/>
            <person name="Garre V."/>
            <person name="Horwitz B."/>
            <person name="Torres-Martinez S."/>
            <person name="Idnurm A."/>
            <person name="Herrera-Estrella A."/>
            <person name="Gabaldon T."/>
            <person name="Grigoriev I.V."/>
        </authorList>
    </citation>
    <scope>NUCLEOTIDE SEQUENCE [LARGE SCALE GENOMIC DNA]</scope>
    <source>
        <strain evidence="13">NRRL 1555(-)</strain>
    </source>
</reference>
<dbReference type="GO" id="GO:0051377">
    <property type="term" value="F:mannose-ethanolamine phosphotransferase activity"/>
    <property type="evidence" value="ECO:0007669"/>
    <property type="project" value="InterPro"/>
</dbReference>
<keyword evidence="13" id="KW-1185">Reference proteome</keyword>
<dbReference type="InParanoid" id="A0A162TT67"/>
<dbReference type="GO" id="GO:0006506">
    <property type="term" value="P:GPI anchor biosynthetic process"/>
    <property type="evidence" value="ECO:0007669"/>
    <property type="project" value="UniProtKB-UniPathway"/>
</dbReference>
<name>A0A162TT67_PHYB8</name>
<comment type="pathway">
    <text evidence="2">Glycolipid biosynthesis; glycosylphosphatidylinositol-anchor biosynthesis.</text>
</comment>
<keyword evidence="9 11" id="KW-0472">Membrane</keyword>
<evidence type="ECO:0000256" key="8">
    <source>
        <dbReference type="ARBA" id="ARBA00022989"/>
    </source>
</evidence>
<evidence type="ECO:0000256" key="5">
    <source>
        <dbReference type="ARBA" id="ARBA00022679"/>
    </source>
</evidence>
<evidence type="ECO:0000256" key="6">
    <source>
        <dbReference type="ARBA" id="ARBA00022692"/>
    </source>
</evidence>
<proteinExistence type="inferred from homology"/>
<gene>
    <name evidence="12" type="ORF">PHYBLDRAFT_89734</name>
</gene>
<dbReference type="VEuPathDB" id="FungiDB:PHYBLDRAFT_89734"/>
<dbReference type="Gene3D" id="3.40.720.10">
    <property type="entry name" value="Alkaline Phosphatase, subunit A"/>
    <property type="match status" value="1"/>
</dbReference>
<evidence type="ECO:0000256" key="11">
    <source>
        <dbReference type="SAM" id="Phobius"/>
    </source>
</evidence>
<keyword evidence="6 11" id="KW-0812">Transmembrane</keyword>
<evidence type="ECO:0000256" key="10">
    <source>
        <dbReference type="ARBA" id="ARBA00023180"/>
    </source>
</evidence>
<evidence type="ECO:0000256" key="9">
    <source>
        <dbReference type="ARBA" id="ARBA00023136"/>
    </source>
</evidence>
<dbReference type="SUPFAM" id="SSF53649">
    <property type="entry name" value="Alkaline phosphatase-like"/>
    <property type="match status" value="1"/>
</dbReference>
<dbReference type="GeneID" id="29004638"/>
<keyword evidence="7" id="KW-0256">Endoplasmic reticulum</keyword>
<dbReference type="EMBL" id="KV440991">
    <property type="protein sequence ID" value="OAD69593.1"/>
    <property type="molecule type" value="Genomic_DNA"/>
</dbReference>
<evidence type="ECO:0000256" key="4">
    <source>
        <dbReference type="ARBA" id="ARBA00022502"/>
    </source>
</evidence>
<evidence type="ECO:0000313" key="13">
    <source>
        <dbReference type="Proteomes" id="UP000077315"/>
    </source>
</evidence>
<dbReference type="GO" id="GO:0005789">
    <property type="term" value="C:endoplasmic reticulum membrane"/>
    <property type="evidence" value="ECO:0007669"/>
    <property type="project" value="UniProtKB-SubCell"/>
</dbReference>
<feature type="non-terminal residue" evidence="12">
    <location>
        <position position="1"/>
    </location>
</feature>
<dbReference type="PANTHER" id="PTHR23071:SF1">
    <property type="entry name" value="GPI ETHANOLAMINE PHOSPHATE TRANSFERASE 3"/>
    <property type="match status" value="1"/>
</dbReference>
<comment type="similarity">
    <text evidence="3">Belongs to the PIGG/PIGN/PIGO family. PIGO subfamily.</text>
</comment>
<dbReference type="InterPro" id="IPR002591">
    <property type="entry name" value="Phosphodiest/P_Trfase"/>
</dbReference>
<dbReference type="Proteomes" id="UP000077315">
    <property type="component" value="Unassembled WGS sequence"/>
</dbReference>
<comment type="subcellular location">
    <subcellularLocation>
        <location evidence="1">Endoplasmic reticulum membrane</location>
        <topology evidence="1">Multi-pass membrane protein</topology>
    </subcellularLocation>
</comment>
<dbReference type="InterPro" id="IPR037675">
    <property type="entry name" value="PIG-O_N"/>
</dbReference>
<evidence type="ECO:0000313" key="12">
    <source>
        <dbReference type="EMBL" id="OAD69593.1"/>
    </source>
</evidence>
<sequence>LSLVGLTLLQLFAIIIFLKGFLLTRQTLDLKGRHYDAWERFPLQNPGHPSPLSNINISTRQPFERLIIILIDALRFDFVTPLPQTSPDQHYLNQVPIIHHLQETQPSASLLFQFRADPPTTTMQRVKGLMTGSLPTFIDAGTNFASSAVGEDHVLRHVSQKYKEIYFMGDDTWVNLFPETFDRENRTFASDSFKMFDLDTVDNRILSHLWPLMEQGVSWEVAIAHFLGVDHCGHTYGPSHPNMARKLKEMNTVLERLVKQVDQDTLLVVMGDHGMSVEGDHGGESVEELMSALFLYSGRNLTLSGERLGYDPSQHPIVSQINLVPTLSYLLGIPIPFGNLGAIIPDI</sequence>
<dbReference type="InterPro" id="IPR039524">
    <property type="entry name" value="PIGO/GPI13"/>
</dbReference>
<evidence type="ECO:0000256" key="3">
    <source>
        <dbReference type="ARBA" id="ARBA00008695"/>
    </source>
</evidence>
<dbReference type="InterPro" id="IPR017850">
    <property type="entry name" value="Alkaline_phosphatase_core_sf"/>
</dbReference>
<evidence type="ECO:0000256" key="1">
    <source>
        <dbReference type="ARBA" id="ARBA00004477"/>
    </source>
</evidence>
<dbReference type="RefSeq" id="XP_018287633.1">
    <property type="nucleotide sequence ID" value="XM_018443733.1"/>
</dbReference>
<keyword evidence="10" id="KW-0325">Glycoprotein</keyword>
<evidence type="ECO:0000256" key="7">
    <source>
        <dbReference type="ARBA" id="ARBA00022824"/>
    </source>
</evidence>
<accession>A0A162TT67</accession>
<dbReference type="Pfam" id="PF01663">
    <property type="entry name" value="Phosphodiest"/>
    <property type="match status" value="1"/>
</dbReference>
<keyword evidence="4" id="KW-0337">GPI-anchor biosynthesis</keyword>
<organism evidence="12 13">
    <name type="scientific">Phycomyces blakesleeanus (strain ATCC 8743b / DSM 1359 / FGSC 10004 / NBRC 33097 / NRRL 1555)</name>
    <dbReference type="NCBI Taxonomy" id="763407"/>
    <lineage>
        <taxon>Eukaryota</taxon>
        <taxon>Fungi</taxon>
        <taxon>Fungi incertae sedis</taxon>
        <taxon>Mucoromycota</taxon>
        <taxon>Mucoromycotina</taxon>
        <taxon>Mucoromycetes</taxon>
        <taxon>Mucorales</taxon>
        <taxon>Phycomycetaceae</taxon>
        <taxon>Phycomyces</taxon>
    </lineage>
</organism>
<dbReference type="PANTHER" id="PTHR23071">
    <property type="entry name" value="PHOSPHATIDYLINOSITOL GLYCAN"/>
    <property type="match status" value="1"/>
</dbReference>